<proteinExistence type="predicted"/>
<name>R7YC18_9ACTN</name>
<reference evidence="2 3" key="1">
    <citation type="journal article" date="2013" name="Genome Announc.">
        <title>Draft Genome Sequence of a Benzothiophene-Desulfurizing Bacterium, Gordona terrae Strain C-6.</title>
        <authorList>
            <person name="Wang W."/>
            <person name="Ma T."/>
            <person name="Ren Y."/>
            <person name="Li G."/>
        </authorList>
    </citation>
    <scope>NUCLEOTIDE SEQUENCE [LARGE SCALE GENOMIC DNA]</scope>
    <source>
        <strain evidence="2 3">C-6</strain>
    </source>
</reference>
<sequence length="204" mass="22047">MARTWLSVTVELLGGRGIELWPCPGGVFAVGPAHTFADLATAVDDAFARWDRSHLSLFTLDDGRVVADAALGADMAGGIGGPISEPVDIATARHIAPGDRVEKSIRVRGRDRPTYLAQATHSSRSAPGCRWHCRSAASEPNRWPCRSSNNSTDGESPATPNSPRNYSRSCAENPRRDGRSRWISRCSATRWRVIRAGRPAAIST</sequence>
<accession>R7YC18</accession>
<evidence type="ECO:0000313" key="3">
    <source>
        <dbReference type="Proteomes" id="UP000013569"/>
    </source>
</evidence>
<evidence type="ECO:0000313" key="2">
    <source>
        <dbReference type="EMBL" id="EON33575.1"/>
    </source>
</evidence>
<dbReference type="AlphaFoldDB" id="R7YC18"/>
<dbReference type="InterPro" id="IPR024047">
    <property type="entry name" value="MM3350-like_sf"/>
</dbReference>
<protein>
    <submittedName>
        <fullName evidence="2">Uncharacterized protein</fullName>
    </submittedName>
</protein>
<feature type="region of interest" description="Disordered" evidence="1">
    <location>
        <begin position="138"/>
        <end position="177"/>
    </location>
</feature>
<dbReference type="Proteomes" id="UP000013569">
    <property type="component" value="Unassembled WGS sequence"/>
</dbReference>
<organism evidence="2 3">
    <name type="scientific">Gordonia terrae C-6</name>
    <dbReference type="NCBI Taxonomy" id="1316928"/>
    <lineage>
        <taxon>Bacteria</taxon>
        <taxon>Bacillati</taxon>
        <taxon>Actinomycetota</taxon>
        <taxon>Actinomycetes</taxon>
        <taxon>Mycobacteriales</taxon>
        <taxon>Gordoniaceae</taxon>
        <taxon>Gordonia</taxon>
    </lineage>
</organism>
<comment type="caution">
    <text evidence="2">The sequence shown here is derived from an EMBL/GenBank/DDBJ whole genome shotgun (WGS) entry which is preliminary data.</text>
</comment>
<evidence type="ECO:0000256" key="1">
    <source>
        <dbReference type="SAM" id="MobiDB-lite"/>
    </source>
</evidence>
<feature type="compositionally biased region" description="Polar residues" evidence="1">
    <location>
        <begin position="146"/>
        <end position="170"/>
    </location>
</feature>
<dbReference type="EMBL" id="AQPW01000005">
    <property type="protein sequence ID" value="EON33575.1"/>
    <property type="molecule type" value="Genomic_DNA"/>
</dbReference>
<dbReference type="SUPFAM" id="SSF159941">
    <property type="entry name" value="MM3350-like"/>
    <property type="match status" value="1"/>
</dbReference>
<gene>
    <name evidence="2" type="ORF">GTC6_07169</name>
</gene>